<comment type="catalytic activity">
    <reaction evidence="1">
        <text>Hydrolysis of (1-&gt;3)-beta-D-glucosidic linkages in (1-&gt;3)-beta-D-glucans.</text>
        <dbReference type="EC" id="3.2.1.39"/>
    </reaction>
</comment>
<keyword evidence="4 12" id="KW-0378">Hydrolase</keyword>
<dbReference type="Proteomes" id="UP001370490">
    <property type="component" value="Unassembled WGS sequence"/>
</dbReference>
<dbReference type="GO" id="GO:0071555">
    <property type="term" value="P:cell wall organization"/>
    <property type="evidence" value="ECO:0007669"/>
    <property type="project" value="UniProtKB-KW"/>
</dbReference>
<proteinExistence type="inferred from homology"/>
<feature type="chain" id="PRO_5042976799" description="glucan endo-1,3-beta-D-glucosidase" evidence="9">
    <location>
        <begin position="30"/>
        <end position="721"/>
    </location>
</feature>
<evidence type="ECO:0000259" key="11">
    <source>
        <dbReference type="Pfam" id="PF17652"/>
    </source>
</evidence>
<dbReference type="InterPro" id="IPR040720">
    <property type="entry name" value="GH81_C"/>
</dbReference>
<evidence type="ECO:0000256" key="4">
    <source>
        <dbReference type="ARBA" id="ARBA00022801"/>
    </source>
</evidence>
<evidence type="ECO:0000256" key="9">
    <source>
        <dbReference type="SAM" id="SignalP"/>
    </source>
</evidence>
<dbReference type="EMBL" id="JBAMMX010000027">
    <property type="protein sequence ID" value="KAK6913462.1"/>
    <property type="molecule type" value="Genomic_DNA"/>
</dbReference>
<keyword evidence="5" id="KW-0119">Carbohydrate metabolism</keyword>
<gene>
    <name evidence="12" type="ORF">RJ641_023063</name>
</gene>
<evidence type="ECO:0000256" key="6">
    <source>
        <dbReference type="ARBA" id="ARBA00023295"/>
    </source>
</evidence>
<accession>A0AAN8UN66</accession>
<dbReference type="InterPro" id="IPR005200">
    <property type="entry name" value="Endo-beta-glucanase"/>
</dbReference>
<evidence type="ECO:0000313" key="12">
    <source>
        <dbReference type="EMBL" id="KAK6913462.1"/>
    </source>
</evidence>
<dbReference type="PANTHER" id="PTHR31983">
    <property type="entry name" value="ENDO-1,3(4)-BETA-GLUCANASE 1"/>
    <property type="match status" value="1"/>
</dbReference>
<evidence type="ECO:0000256" key="3">
    <source>
        <dbReference type="ARBA" id="ARBA00012780"/>
    </source>
</evidence>
<feature type="signal peptide" evidence="9">
    <location>
        <begin position="1"/>
        <end position="29"/>
    </location>
</feature>
<dbReference type="GO" id="GO:0052861">
    <property type="term" value="F:endo-1,3(4)-beta-glucanase activity"/>
    <property type="evidence" value="ECO:0007669"/>
    <property type="project" value="InterPro"/>
</dbReference>
<reference evidence="12 13" key="1">
    <citation type="submission" date="2023-12" db="EMBL/GenBank/DDBJ databases">
        <title>A high-quality genome assembly for Dillenia turbinata (Dilleniales).</title>
        <authorList>
            <person name="Chanderbali A."/>
        </authorList>
    </citation>
    <scope>NUCLEOTIDE SEQUENCE [LARGE SCALE GENOMIC DNA]</scope>
    <source>
        <strain evidence="12">LSX21</strain>
        <tissue evidence="12">Leaf</tissue>
    </source>
</reference>
<dbReference type="Pfam" id="PF17652">
    <property type="entry name" value="Glyco_hydro81C"/>
    <property type="match status" value="1"/>
</dbReference>
<evidence type="ECO:0000259" key="10">
    <source>
        <dbReference type="Pfam" id="PF03639"/>
    </source>
</evidence>
<organism evidence="12 13">
    <name type="scientific">Dillenia turbinata</name>
    <dbReference type="NCBI Taxonomy" id="194707"/>
    <lineage>
        <taxon>Eukaryota</taxon>
        <taxon>Viridiplantae</taxon>
        <taxon>Streptophyta</taxon>
        <taxon>Embryophyta</taxon>
        <taxon>Tracheophyta</taxon>
        <taxon>Spermatophyta</taxon>
        <taxon>Magnoliopsida</taxon>
        <taxon>eudicotyledons</taxon>
        <taxon>Gunneridae</taxon>
        <taxon>Pentapetalae</taxon>
        <taxon>Dilleniales</taxon>
        <taxon>Dilleniaceae</taxon>
        <taxon>Dillenia</taxon>
    </lineage>
</organism>
<feature type="domain" description="Glycosyl hydrolase family 81 N-terminal" evidence="10">
    <location>
        <begin position="56"/>
        <end position="327"/>
    </location>
</feature>
<keyword evidence="9" id="KW-0732">Signal</keyword>
<dbReference type="PANTHER" id="PTHR31983:SF0">
    <property type="entry name" value="GLUCAN ENDO-1,3-BETA-D-GLUCOSIDASE 2"/>
    <property type="match status" value="1"/>
</dbReference>
<dbReference type="InterPro" id="IPR040451">
    <property type="entry name" value="GH81_N"/>
</dbReference>
<evidence type="ECO:0000256" key="8">
    <source>
        <dbReference type="ARBA" id="ARBA00023326"/>
    </source>
</evidence>
<feature type="domain" description="Glycosyl hydrolase family 81 C-terminal" evidence="11">
    <location>
        <begin position="336"/>
        <end position="666"/>
    </location>
</feature>
<evidence type="ECO:0000256" key="2">
    <source>
        <dbReference type="ARBA" id="ARBA00010730"/>
    </source>
</evidence>
<keyword evidence="13" id="KW-1185">Reference proteome</keyword>
<dbReference type="GO" id="GO:0042973">
    <property type="term" value="F:glucan endo-1,3-beta-D-glucosidase activity"/>
    <property type="evidence" value="ECO:0007669"/>
    <property type="project" value="UniProtKB-EC"/>
</dbReference>
<keyword evidence="8" id="KW-0624">Polysaccharide degradation</keyword>
<sequence length="721" mass="80755">MNLLCFLNRVLCFFLPTLIFVLSIPSVEASKPNPFYFPHVDSSVLPDPSHFFSQNLLSSPLPTNSFFQNFAVNNGNESEYIHPYFIKPSLSSLSLSYPSLFHNSSITYQVFSPVLTISTPDKSPNQAHKVSSFSHLSVTLDFPSTNLQFFLVRGSPYVTCLVKGKTEVLISSVYTIESMSFNSILTKYTIKLSNQQKWLIYASSPIKFSQNDKFSITSGVFSGILRIVFLPDSDSTFESILDQHSTAYPVFGEAGFTNPFTLEYRWDKQGFGDLLMLAHPLHLQLLSSPENDKVVVLKDFKYNSMDGDLVGVVGESWILKSKPVPITWNSIQGIDKKHFSRIISSLDNDTNNLNLTATMSITSSYFFGKAIARAARLALIAGEVDHRVVIPQILKFLKNLIQPWLDSTFSGNGFLYESKWRGLVTKLGSNDSTADFGFGIYNDHHYHLGYFLYAVAVVAKLDPDWGATYKPQAYALMSDFMSQNPNFQYPVLRNFDLWKLHSWASGIFEFPDGRNQESTSEAVNAYYAASLLGLAYGDSEVFELGSTLASFEIMSAQKWWHVAEHSELYAEDFVKENRVVGILWNSKRESRLWFASAELRECRLGIQMLPVIPITEALFSDVGYVKELVEWTSPALKRKGVEEGWLGFYYAMEGIYDWESALGKILDLTGFDDAARGSDCARIGAGCAVKQHLALLTAAVVLSRSCLLLPFCLLVACVSAL</sequence>
<comment type="similarity">
    <text evidence="2">Belongs to the glycosyl hydrolase 81 family.</text>
</comment>
<dbReference type="Pfam" id="PF03639">
    <property type="entry name" value="Glyco_hydro_81"/>
    <property type="match status" value="1"/>
</dbReference>
<keyword evidence="6" id="KW-0326">Glycosidase</keyword>
<dbReference type="Gene3D" id="2.70.98.30">
    <property type="entry name" value="Golgi alpha-mannosidase II, domain 4"/>
    <property type="match status" value="1"/>
</dbReference>
<evidence type="ECO:0000313" key="13">
    <source>
        <dbReference type="Proteomes" id="UP001370490"/>
    </source>
</evidence>
<evidence type="ECO:0000256" key="1">
    <source>
        <dbReference type="ARBA" id="ARBA00000382"/>
    </source>
</evidence>
<protein>
    <recommendedName>
        <fullName evidence="3">glucan endo-1,3-beta-D-glucosidase</fullName>
        <ecNumber evidence="3">3.2.1.39</ecNumber>
    </recommendedName>
</protein>
<name>A0AAN8UN66_9MAGN</name>
<dbReference type="GO" id="GO:0000272">
    <property type="term" value="P:polysaccharide catabolic process"/>
    <property type="evidence" value="ECO:0007669"/>
    <property type="project" value="UniProtKB-KW"/>
</dbReference>
<evidence type="ECO:0000256" key="5">
    <source>
        <dbReference type="ARBA" id="ARBA00023277"/>
    </source>
</evidence>
<comment type="caution">
    <text evidence="12">The sequence shown here is derived from an EMBL/GenBank/DDBJ whole genome shotgun (WGS) entry which is preliminary data.</text>
</comment>
<keyword evidence="7" id="KW-0961">Cell wall biogenesis/degradation</keyword>
<dbReference type="EC" id="3.2.1.39" evidence="3"/>
<dbReference type="PROSITE" id="PS52008">
    <property type="entry name" value="GH81"/>
    <property type="match status" value="1"/>
</dbReference>
<dbReference type="AlphaFoldDB" id="A0AAN8UN66"/>
<evidence type="ECO:0000256" key="7">
    <source>
        <dbReference type="ARBA" id="ARBA00023316"/>
    </source>
</evidence>